<evidence type="ECO:0008006" key="3">
    <source>
        <dbReference type="Google" id="ProtNLM"/>
    </source>
</evidence>
<dbReference type="RefSeq" id="WP_309826569.1">
    <property type="nucleotide sequence ID" value="NZ_JAVIZX010000001.1"/>
</dbReference>
<dbReference type="InterPro" id="IPR022037">
    <property type="entry name" value="DUF3606"/>
</dbReference>
<name>A0ABU1IAA8_9BURK</name>
<accession>A0ABU1IAA8</accession>
<reference evidence="1 2" key="1">
    <citation type="submission" date="2023-08" db="EMBL/GenBank/DDBJ databases">
        <title>Functional and genomic diversity of the sorghum phyllosphere microbiome.</title>
        <authorList>
            <person name="Shade A."/>
        </authorList>
    </citation>
    <scope>NUCLEOTIDE SEQUENCE [LARGE SCALE GENOMIC DNA]</scope>
    <source>
        <strain evidence="1 2">SORGH_AS_0335</strain>
    </source>
</reference>
<proteinExistence type="predicted"/>
<sequence>MADDKTKTGGQDRTRINVNEDYELRDWSQKFSVTPEQLKAAVQAVGTSASAVEQHLKNSFAR</sequence>
<protein>
    <recommendedName>
        <fullName evidence="3">DUF3606 domain-containing protein</fullName>
    </recommendedName>
</protein>
<gene>
    <name evidence="1" type="ORF">QE399_000923</name>
</gene>
<keyword evidence="2" id="KW-1185">Reference proteome</keyword>
<evidence type="ECO:0000313" key="1">
    <source>
        <dbReference type="EMBL" id="MDR6213234.1"/>
    </source>
</evidence>
<dbReference type="Pfam" id="PF12244">
    <property type="entry name" value="DUF3606"/>
    <property type="match status" value="1"/>
</dbReference>
<dbReference type="Proteomes" id="UP001267710">
    <property type="component" value="Unassembled WGS sequence"/>
</dbReference>
<dbReference type="EMBL" id="JAVIZX010000001">
    <property type="protein sequence ID" value="MDR6213234.1"/>
    <property type="molecule type" value="Genomic_DNA"/>
</dbReference>
<organism evidence="1 2">
    <name type="scientific">Paracidovorax wautersii</name>
    <dbReference type="NCBI Taxonomy" id="1177982"/>
    <lineage>
        <taxon>Bacteria</taxon>
        <taxon>Pseudomonadati</taxon>
        <taxon>Pseudomonadota</taxon>
        <taxon>Betaproteobacteria</taxon>
        <taxon>Burkholderiales</taxon>
        <taxon>Comamonadaceae</taxon>
        <taxon>Paracidovorax</taxon>
    </lineage>
</organism>
<comment type="caution">
    <text evidence="1">The sequence shown here is derived from an EMBL/GenBank/DDBJ whole genome shotgun (WGS) entry which is preliminary data.</text>
</comment>
<evidence type="ECO:0000313" key="2">
    <source>
        <dbReference type="Proteomes" id="UP001267710"/>
    </source>
</evidence>